<accession>A0A8H6CJS5</accession>
<organism evidence="2 3">
    <name type="scientific">Letharia lupina</name>
    <dbReference type="NCBI Taxonomy" id="560253"/>
    <lineage>
        <taxon>Eukaryota</taxon>
        <taxon>Fungi</taxon>
        <taxon>Dikarya</taxon>
        <taxon>Ascomycota</taxon>
        <taxon>Pezizomycotina</taxon>
        <taxon>Lecanoromycetes</taxon>
        <taxon>OSLEUM clade</taxon>
        <taxon>Lecanoromycetidae</taxon>
        <taxon>Lecanorales</taxon>
        <taxon>Lecanorineae</taxon>
        <taxon>Parmeliaceae</taxon>
        <taxon>Letharia</taxon>
    </lineage>
</organism>
<dbReference type="Proteomes" id="UP000593566">
    <property type="component" value="Unassembled WGS sequence"/>
</dbReference>
<evidence type="ECO:0000256" key="1">
    <source>
        <dbReference type="SAM" id="MobiDB-lite"/>
    </source>
</evidence>
<dbReference type="RefSeq" id="XP_037153689.1">
    <property type="nucleotide sequence ID" value="XM_037300872.1"/>
</dbReference>
<feature type="region of interest" description="Disordered" evidence="1">
    <location>
        <begin position="268"/>
        <end position="288"/>
    </location>
</feature>
<sequence length="422" mass="47825">MSKWDQPHQRLLECSEPSAIGRDLGFINRKYFEPATWEPLLRTAMGRGQYGKFVASMIERIRVKESSYDEIRNFVHLVATEQNWDFLKVAMPYLPELKEQYPHDTKSFEIALLFLLKPKIRRRSIKEIQTAIPAPKTYENGLSKTEEQLLRRNLFGPNRGAMDSPSMNRLFKSILELGYPQLALDRSMREAKERGTDIERCCEGLPRNMLMPGAGTRLSFHNHRAGLPEVWTPSSSAELSKLPPSSVFEGNEPIDNPRDELLTELEVDGVDPPVPTTRNKPWTSHGELPKLNNVEDIEAFPARRAESLGRPQVPCDEPPRIQHGPAEREAFKFYYKGPARVFLNYFHILERVPDPPMPEPGTNWPDWPKSPSTLGHSPLAAAAKPTQTDTDAVAIPKREQTPKKTVGLADVADPGSRNPYFG</sequence>
<reference evidence="2 3" key="1">
    <citation type="journal article" date="2020" name="Genomics">
        <title>Complete, high-quality genomes from long-read metagenomic sequencing of two wolf lichen thalli reveals enigmatic genome architecture.</title>
        <authorList>
            <person name="McKenzie S.K."/>
            <person name="Walston R.F."/>
            <person name="Allen J.L."/>
        </authorList>
    </citation>
    <scope>NUCLEOTIDE SEQUENCE [LARGE SCALE GENOMIC DNA]</scope>
    <source>
        <strain evidence="2">WasteWater1</strain>
    </source>
</reference>
<proteinExistence type="predicted"/>
<dbReference type="EMBL" id="JACCJB010000008">
    <property type="protein sequence ID" value="KAF6224822.1"/>
    <property type="molecule type" value="Genomic_DNA"/>
</dbReference>
<evidence type="ECO:0000313" key="3">
    <source>
        <dbReference type="Proteomes" id="UP000593566"/>
    </source>
</evidence>
<feature type="region of interest" description="Disordered" evidence="1">
    <location>
        <begin position="234"/>
        <end position="253"/>
    </location>
</feature>
<comment type="caution">
    <text evidence="2">The sequence shown here is derived from an EMBL/GenBank/DDBJ whole genome shotgun (WGS) entry which is preliminary data.</text>
</comment>
<gene>
    <name evidence="2" type="ORF">HO133_010016</name>
</gene>
<evidence type="ECO:0000313" key="2">
    <source>
        <dbReference type="EMBL" id="KAF6224822.1"/>
    </source>
</evidence>
<keyword evidence="3" id="KW-1185">Reference proteome</keyword>
<protein>
    <submittedName>
        <fullName evidence="2">Uncharacterized protein</fullName>
    </submittedName>
</protein>
<feature type="region of interest" description="Disordered" evidence="1">
    <location>
        <begin position="359"/>
        <end position="422"/>
    </location>
</feature>
<dbReference type="AlphaFoldDB" id="A0A8H6CJS5"/>
<dbReference type="GeneID" id="59338408"/>
<name>A0A8H6CJS5_9LECA</name>